<dbReference type="Proteomes" id="UP000318413">
    <property type="component" value="Unassembled WGS sequence"/>
</dbReference>
<keyword evidence="4" id="KW-1185">Reference proteome</keyword>
<dbReference type="InterPro" id="IPR007621">
    <property type="entry name" value="TPM_dom"/>
</dbReference>
<dbReference type="RefSeq" id="WP_140868883.1">
    <property type="nucleotide sequence ID" value="NZ_RCZK01000003.1"/>
</dbReference>
<accession>A0A502CJ06</accession>
<dbReference type="OrthoDB" id="5825388at2"/>
<keyword evidence="1" id="KW-1133">Transmembrane helix</keyword>
<evidence type="ECO:0000313" key="4">
    <source>
        <dbReference type="Proteomes" id="UP000318413"/>
    </source>
</evidence>
<feature type="transmembrane region" description="Helical" evidence="1">
    <location>
        <begin position="41"/>
        <end position="65"/>
    </location>
</feature>
<evidence type="ECO:0000313" key="3">
    <source>
        <dbReference type="EMBL" id="TPG13615.1"/>
    </source>
</evidence>
<feature type="transmembrane region" description="Helical" evidence="1">
    <location>
        <begin position="85"/>
        <end position="104"/>
    </location>
</feature>
<dbReference type="Pfam" id="PF04536">
    <property type="entry name" value="TPM_phosphatase"/>
    <property type="match status" value="1"/>
</dbReference>
<sequence>MSIDASDRAAIGAAVTAAEATTDAEIIAIVAHRSDAYHDAALHWALLGMLLLVAVMAATPARFVAVLDAVYGRGDWGGAWTMGQLLSALLVLLIAVFLLLRWAASPDAVRMLLTPPSTKTRRVRARAVLLFRAAIEARTATRTGVLLYVSLAERRAEIVTDEAVLAKVSPDAWGQAMAALVEGLKRGNAGDGMVAAIAQVGAVLADHFPHTGTDPNELPDRLIEL</sequence>
<keyword evidence="1" id="KW-0472">Membrane</keyword>
<dbReference type="PANTHER" id="PTHR30373">
    <property type="entry name" value="UPF0603 PROTEIN YGCG"/>
    <property type="match status" value="1"/>
</dbReference>
<dbReference type="Gene3D" id="3.10.310.50">
    <property type="match status" value="1"/>
</dbReference>
<dbReference type="PANTHER" id="PTHR30373:SF8">
    <property type="entry name" value="BLL7265 PROTEIN"/>
    <property type="match status" value="1"/>
</dbReference>
<proteinExistence type="predicted"/>
<evidence type="ECO:0000256" key="1">
    <source>
        <dbReference type="SAM" id="Phobius"/>
    </source>
</evidence>
<gene>
    <name evidence="3" type="ORF">EAH84_05385</name>
</gene>
<keyword evidence="1" id="KW-0812">Transmembrane</keyword>
<evidence type="ECO:0000259" key="2">
    <source>
        <dbReference type="Pfam" id="PF04536"/>
    </source>
</evidence>
<reference evidence="3 4" key="1">
    <citation type="journal article" date="2019" name="Environ. Microbiol.">
        <title>Species interactions and distinct microbial communities in high Arctic permafrost affected cryosols are associated with the CH4 and CO2 gas fluxes.</title>
        <authorList>
            <person name="Altshuler I."/>
            <person name="Hamel J."/>
            <person name="Turney S."/>
            <person name="Magnuson E."/>
            <person name="Levesque R."/>
            <person name="Greer C."/>
            <person name="Whyte L.G."/>
        </authorList>
    </citation>
    <scope>NUCLEOTIDE SEQUENCE [LARGE SCALE GENOMIC DNA]</scope>
    <source>
        <strain evidence="3 4">S5.1</strain>
    </source>
</reference>
<feature type="domain" description="TPM" evidence="2">
    <location>
        <begin position="114"/>
        <end position="202"/>
    </location>
</feature>
<dbReference type="AlphaFoldDB" id="A0A502CJ06"/>
<comment type="caution">
    <text evidence="3">The sequence shown here is derived from an EMBL/GenBank/DDBJ whole genome shotgun (WGS) entry which is preliminary data.</text>
</comment>
<name>A0A502CJ06_9SPHN</name>
<organism evidence="3 4">
    <name type="scientific">Sphingomonas oligophenolica</name>
    <dbReference type="NCBI Taxonomy" id="301154"/>
    <lineage>
        <taxon>Bacteria</taxon>
        <taxon>Pseudomonadati</taxon>
        <taxon>Pseudomonadota</taxon>
        <taxon>Alphaproteobacteria</taxon>
        <taxon>Sphingomonadales</taxon>
        <taxon>Sphingomonadaceae</taxon>
        <taxon>Sphingomonas</taxon>
    </lineage>
</organism>
<dbReference type="EMBL" id="RCZK01000003">
    <property type="protein sequence ID" value="TPG13615.1"/>
    <property type="molecule type" value="Genomic_DNA"/>
</dbReference>
<protein>
    <recommendedName>
        <fullName evidence="2">TPM domain-containing protein</fullName>
    </recommendedName>
</protein>